<name>A0A0B0PBM1_GOSAR</name>
<gene>
    <name evidence="1" type="ORF">F383_31706</name>
</gene>
<dbReference type="Proteomes" id="UP000032142">
    <property type="component" value="Unassembled WGS sequence"/>
</dbReference>
<reference evidence="2" key="1">
    <citation type="submission" date="2014-09" db="EMBL/GenBank/DDBJ databases">
        <authorList>
            <person name="Mudge J."/>
            <person name="Ramaraj T."/>
            <person name="Lindquist I.E."/>
            <person name="Bharti A.K."/>
            <person name="Sundararajan A."/>
            <person name="Cameron C.T."/>
            <person name="Woodward J.E."/>
            <person name="May G.D."/>
            <person name="Brubaker C."/>
            <person name="Broadhvest J."/>
            <person name="Wilkins T.A."/>
        </authorList>
    </citation>
    <scope>NUCLEOTIDE SEQUENCE</scope>
    <source>
        <strain evidence="2">cv. AKA8401</strain>
    </source>
</reference>
<dbReference type="EMBL" id="KN427927">
    <property type="protein sequence ID" value="KHG24203.1"/>
    <property type="molecule type" value="Genomic_DNA"/>
</dbReference>
<evidence type="ECO:0000313" key="1">
    <source>
        <dbReference type="EMBL" id="KHG24203.1"/>
    </source>
</evidence>
<accession>A0A0B0PBM1</accession>
<sequence length="12" mass="1259">MAGLMARVTHTA</sequence>
<evidence type="ECO:0000313" key="2">
    <source>
        <dbReference type="Proteomes" id="UP000032142"/>
    </source>
</evidence>
<protein>
    <submittedName>
        <fullName evidence="1">Uncharacterized protein</fullName>
    </submittedName>
</protein>
<organism evidence="1 2">
    <name type="scientific">Gossypium arboreum</name>
    <name type="common">Tree cotton</name>
    <name type="synonym">Gossypium nanking</name>
    <dbReference type="NCBI Taxonomy" id="29729"/>
    <lineage>
        <taxon>Eukaryota</taxon>
        <taxon>Viridiplantae</taxon>
        <taxon>Streptophyta</taxon>
        <taxon>Embryophyta</taxon>
        <taxon>Tracheophyta</taxon>
        <taxon>Spermatophyta</taxon>
        <taxon>Magnoliopsida</taxon>
        <taxon>eudicotyledons</taxon>
        <taxon>Gunneridae</taxon>
        <taxon>Pentapetalae</taxon>
        <taxon>rosids</taxon>
        <taxon>malvids</taxon>
        <taxon>Malvales</taxon>
        <taxon>Malvaceae</taxon>
        <taxon>Malvoideae</taxon>
        <taxon>Gossypium</taxon>
    </lineage>
</organism>
<proteinExistence type="predicted"/>
<keyword evidence="2" id="KW-1185">Reference proteome</keyword>